<dbReference type="PANTHER" id="PTHR22601">
    <property type="entry name" value="ISP4 LIKE PROTEIN"/>
    <property type="match status" value="1"/>
</dbReference>
<dbReference type="Pfam" id="PF03169">
    <property type="entry name" value="OPT"/>
    <property type="match status" value="1"/>
</dbReference>
<dbReference type="InterPro" id="IPR004813">
    <property type="entry name" value="OPT"/>
</dbReference>
<evidence type="ECO:0000256" key="9">
    <source>
        <dbReference type="SAM" id="Phobius"/>
    </source>
</evidence>
<keyword evidence="3" id="KW-0813">Transport</keyword>
<proteinExistence type="inferred from homology"/>
<feature type="transmembrane region" description="Helical" evidence="9">
    <location>
        <begin position="482"/>
        <end position="501"/>
    </location>
</feature>
<evidence type="ECO:0008006" key="12">
    <source>
        <dbReference type="Google" id="ProtNLM"/>
    </source>
</evidence>
<feature type="transmembrane region" description="Helical" evidence="9">
    <location>
        <begin position="212"/>
        <end position="234"/>
    </location>
</feature>
<evidence type="ECO:0000256" key="3">
    <source>
        <dbReference type="ARBA" id="ARBA00022448"/>
    </source>
</evidence>
<evidence type="ECO:0000256" key="8">
    <source>
        <dbReference type="ARBA" id="ARBA00023136"/>
    </source>
</evidence>
<comment type="similarity">
    <text evidence="2">Belongs to the oligopeptide OPT transporter family.</text>
</comment>
<evidence type="ECO:0000256" key="1">
    <source>
        <dbReference type="ARBA" id="ARBA00004141"/>
    </source>
</evidence>
<feature type="transmembrane region" description="Helical" evidence="9">
    <location>
        <begin position="508"/>
        <end position="529"/>
    </location>
</feature>
<feature type="non-terminal residue" evidence="10">
    <location>
        <position position="725"/>
    </location>
</feature>
<evidence type="ECO:0000256" key="7">
    <source>
        <dbReference type="ARBA" id="ARBA00022989"/>
    </source>
</evidence>
<evidence type="ECO:0000313" key="11">
    <source>
        <dbReference type="Proteomes" id="UP000045706"/>
    </source>
</evidence>
<gene>
    <name evidence="10" type="ORF">BN1723_015885</name>
</gene>
<keyword evidence="4 9" id="KW-0812">Transmembrane</keyword>
<feature type="transmembrane region" description="Helical" evidence="9">
    <location>
        <begin position="426"/>
        <end position="448"/>
    </location>
</feature>
<accession>A0A0G4N436</accession>
<feature type="transmembrane region" description="Helical" evidence="9">
    <location>
        <begin position="275"/>
        <end position="293"/>
    </location>
</feature>
<dbReference type="GO" id="GO:0015031">
    <property type="term" value="P:protein transport"/>
    <property type="evidence" value="ECO:0007669"/>
    <property type="project" value="UniProtKB-KW"/>
</dbReference>
<feature type="transmembrane region" description="Helical" evidence="9">
    <location>
        <begin position="93"/>
        <end position="110"/>
    </location>
</feature>
<name>A0A0G4N436_VERLO</name>
<evidence type="ECO:0000256" key="4">
    <source>
        <dbReference type="ARBA" id="ARBA00022692"/>
    </source>
</evidence>
<evidence type="ECO:0000256" key="5">
    <source>
        <dbReference type="ARBA" id="ARBA00022856"/>
    </source>
</evidence>
<evidence type="ECO:0000313" key="10">
    <source>
        <dbReference type="EMBL" id="CRK41238.1"/>
    </source>
</evidence>
<evidence type="ECO:0000256" key="6">
    <source>
        <dbReference type="ARBA" id="ARBA00022927"/>
    </source>
</evidence>
<sequence>MASPPTQDVVASERHVSRFSAGDDEIVNEQKVALNDDSVPKTGEKSEFEITSAPVDDTDAPEKGDVEGEVIIITGADAAHHLLPLRDDFDPVITFRSLLLATLLSGFQAVMQQIYMFKPTSVTLSGTFTVLIAYFAGNAWATFLPRGDKLEARWRARGGQGEVPRYIWLASQINHGPWSLKEHAIAALTATSSSNAGASIEVFAAQDLFYDLPLSMVTVVLSIISIGLFGYGLCGIFRPITVWHVDAVYWSTLPVVKTLQGLHWQEVKSSKPLRVFWYAFAGMAAYEFFPAYIFPWLNSVSVPCLAAMNATGSKAAVLKNLFGGSINNEGLGIFSLSFDWQYITSINTSLPLTLQLHSSIGYLICMIVMLAVYYSNTWSAKSQPFMSTRLRAEDGTVYPSAKVFAGGVLDKAAFAQYGVPMLTGTFAYAMFMANAAIGALVAHCVVFWGGDIVRTFKSARKGVFNDPHHQHMVKHYKDVPHWWYISVLVLSFILGLVVVIKENITLPAWGYVVSILLGILIAPFSTILYSRFGNGIATNNLSKMIAGLLLPERPVGNMYFAAWSHNVIVNTVNLSNDLKMGEYLKIPPRAMFITQIYGTVLGGFVNYAVMRAIVNGNRELLVNSDGNSSWSGATIQSYNTNATSWALAKYLYKITHPLRGHPLRSPRRRQHRRRASHLRTFVPKIKRFSLYDLNMPQLIQYAGYLPYNASQTLGPPFFKKTGKFS</sequence>
<dbReference type="EMBL" id="CVQI01032430">
    <property type="protein sequence ID" value="CRK41238.1"/>
    <property type="molecule type" value="Genomic_DNA"/>
</dbReference>
<dbReference type="GO" id="GO:0035673">
    <property type="term" value="F:oligopeptide transmembrane transporter activity"/>
    <property type="evidence" value="ECO:0007669"/>
    <property type="project" value="InterPro"/>
</dbReference>
<keyword evidence="7 9" id="KW-1133">Transmembrane helix</keyword>
<keyword evidence="5" id="KW-0571">Peptide transport</keyword>
<keyword evidence="6" id="KW-0653">Protein transport</keyword>
<protein>
    <recommendedName>
        <fullName evidence="12">OPT family small oligopeptide transporter</fullName>
    </recommendedName>
</protein>
<comment type="subcellular location">
    <subcellularLocation>
        <location evidence="1">Membrane</location>
        <topology evidence="1">Multi-pass membrane protein</topology>
    </subcellularLocation>
</comment>
<reference evidence="11" key="1">
    <citation type="submission" date="2015-05" db="EMBL/GenBank/DDBJ databases">
        <authorList>
            <person name="Fogelqvist Johan"/>
        </authorList>
    </citation>
    <scope>NUCLEOTIDE SEQUENCE [LARGE SCALE GENOMIC DNA]</scope>
</reference>
<feature type="transmembrane region" description="Helical" evidence="9">
    <location>
        <begin position="590"/>
        <end position="609"/>
    </location>
</feature>
<feature type="transmembrane region" description="Helical" evidence="9">
    <location>
        <begin position="122"/>
        <end position="141"/>
    </location>
</feature>
<dbReference type="GO" id="GO:0016020">
    <property type="term" value="C:membrane"/>
    <property type="evidence" value="ECO:0007669"/>
    <property type="project" value="UniProtKB-SubCell"/>
</dbReference>
<evidence type="ECO:0000256" key="2">
    <source>
        <dbReference type="ARBA" id="ARBA00008807"/>
    </source>
</evidence>
<dbReference type="NCBIfam" id="TIGR00728">
    <property type="entry name" value="OPT_sfam"/>
    <property type="match status" value="1"/>
</dbReference>
<dbReference type="InterPro" id="IPR004648">
    <property type="entry name" value="Oligpept_transpt"/>
</dbReference>
<feature type="transmembrane region" description="Helical" evidence="9">
    <location>
        <begin position="359"/>
        <end position="376"/>
    </location>
</feature>
<organism evidence="10 11">
    <name type="scientific">Verticillium longisporum</name>
    <name type="common">Verticillium dahliae var. longisporum</name>
    <dbReference type="NCBI Taxonomy" id="100787"/>
    <lineage>
        <taxon>Eukaryota</taxon>
        <taxon>Fungi</taxon>
        <taxon>Dikarya</taxon>
        <taxon>Ascomycota</taxon>
        <taxon>Pezizomycotina</taxon>
        <taxon>Sordariomycetes</taxon>
        <taxon>Hypocreomycetidae</taxon>
        <taxon>Glomerellales</taxon>
        <taxon>Plectosphaerellaceae</taxon>
        <taxon>Verticillium</taxon>
    </lineage>
</organism>
<dbReference type="AlphaFoldDB" id="A0A0G4N436"/>
<dbReference type="Proteomes" id="UP000045706">
    <property type="component" value="Unassembled WGS sequence"/>
</dbReference>
<keyword evidence="8 9" id="KW-0472">Membrane</keyword>